<dbReference type="AlphaFoldDB" id="A0A2X0SL24"/>
<gene>
    <name evidence="1" type="ORF">NITFAB_2139</name>
</gene>
<evidence type="ECO:0000313" key="1">
    <source>
        <dbReference type="EMBL" id="SPS06546.1"/>
    </source>
</evidence>
<proteinExistence type="predicted"/>
<protein>
    <submittedName>
        <fullName evidence="1">Uncharacterized protein</fullName>
    </submittedName>
</protein>
<organism evidence="1">
    <name type="scientific">Candidatus Nitrotoga fabula</name>
    <dbReference type="NCBI Taxonomy" id="2182327"/>
    <lineage>
        <taxon>Bacteria</taxon>
        <taxon>Pseudomonadati</taxon>
        <taxon>Pseudomonadota</taxon>
        <taxon>Betaproteobacteria</taxon>
        <taxon>Nitrosomonadales</taxon>
        <taxon>Gallionellaceae</taxon>
        <taxon>Candidatus Nitrotoga</taxon>
    </lineage>
</organism>
<dbReference type="EMBL" id="LS423452">
    <property type="protein sequence ID" value="SPS06546.1"/>
    <property type="molecule type" value="Genomic_DNA"/>
</dbReference>
<sequence length="498" mass="55694">MPNKNNILYLAKAKNLVRGALSLLRETSTPDARRDLWQQEQKAQQQINKALAIAKSRLGQKKLDEFEKWVVDLIGEQNRIARRLGTHLTSLGLLPNELKPQNLPTELHLALNQLQRKWPELLVFAQDAASIAKAIALGDWVGASTMLQATRKRDGYSYWSVETEMALKQAIEGVEALKSLVTSMSICSISINKFFLYHFGVRNEPAQTSSRYKVSLKKKIEDSDISAQLQAYFKFRLYGNLEAEQSNLAAVLAYEQLTTSVDLLFTLIRVNRFILGQKAAFSIETLNAAKRITEALAPISSALGFSNTVRQHKEIGKAELKDHFDSRLMKLAHQAIQIALQPREKWGSVDGSETFIVQGLASQLSTRSDGLLAEELAKRLLNYCWLPVAIELGDITTVPSLPKLFTDSDLNKLSVDEQPTSINDALLLTVQSLTDNSYVGILEELLPLINGLRSHRDGQLSDAIRQLKEAAPLVASEVSRDTIKVVLANYSPRRWQYS</sequence>
<reference evidence="1" key="1">
    <citation type="submission" date="2018-05" db="EMBL/GenBank/DDBJ databases">
        <authorList>
            <person name="Lanie J.A."/>
            <person name="Ng W.-L."/>
            <person name="Kazmierczak K.M."/>
            <person name="Andrzejewski T.M."/>
            <person name="Davidsen T.M."/>
            <person name="Wayne K.J."/>
            <person name="Tettelin H."/>
            <person name="Glass J.I."/>
            <person name="Rusch D."/>
            <person name="Podicherti R."/>
            <person name="Tsui H.-C.T."/>
            <person name="Winkler M.E."/>
        </authorList>
    </citation>
    <scope>NUCLEOTIDE SEQUENCE</scope>
    <source>
        <strain evidence="1">KNB</strain>
    </source>
</reference>
<accession>A0A2X0SL24</accession>
<name>A0A2X0SL24_9PROT</name>